<evidence type="ECO:0000313" key="4">
    <source>
        <dbReference type="EMBL" id="KPC49774.1"/>
    </source>
</evidence>
<keyword evidence="1" id="KW-1133">Transmembrane helix</keyword>
<dbReference type="Proteomes" id="UP000037939">
    <property type="component" value="Unassembled WGS sequence"/>
</dbReference>
<dbReference type="PROSITE" id="PS50113">
    <property type="entry name" value="PAC"/>
    <property type="match status" value="1"/>
</dbReference>
<comment type="caution">
    <text evidence="4">The sequence shown here is derived from an EMBL/GenBank/DDBJ whole genome shotgun (WGS) entry which is preliminary data.</text>
</comment>
<dbReference type="AlphaFoldDB" id="A0A0N0XHP5"/>
<gene>
    <name evidence="4" type="primary">bvgS</name>
    <name evidence="4" type="ORF">WG78_19210</name>
</gene>
<evidence type="ECO:0000259" key="3">
    <source>
        <dbReference type="PROSITE" id="PS50113"/>
    </source>
</evidence>
<dbReference type="NCBIfam" id="TIGR00229">
    <property type="entry name" value="sensory_box"/>
    <property type="match status" value="1"/>
</dbReference>
<dbReference type="Gene3D" id="3.30.450.20">
    <property type="entry name" value="PAS domain"/>
    <property type="match status" value="2"/>
</dbReference>
<name>A0A0N0XHP5_9NEIS</name>
<sequence length="403" mass="43817">MVGSALCVSLGGVAAVHWWGGMEMGLPLLLIGAWLIIGTLWLAMVNGAPAAEAAPNDASTATPEEDLRNLPIAESLPDVVWRIDFANRVVTPLNEACAAHHPVAQGNNVRLSGLFPARVSRQYLEALIAVQSAQSMQQFEYRLGNGDESGLRVFEARLLPLSTKECIAVIRDVTQMKATEEALFNQQLFVHQIIDSSPNLIFVRDKHGRFLLVNRATQTTLGHELLVQSHLAAHDSQLPFTVGDTEVLENGDTVRVVDHWTLPNGRTHWFDITKQPLVRDGDVYILNIAIDITHVKAAEAALAASDPLSSGVADALPIPFMLVRNGIIEFVNNPLCERLNTPPSDLLGRPLEAIASNGGDLLASPKPGVPQRIRFVRGHAEYDCTVQQVGEEDDSTRTLVVLA</sequence>
<evidence type="ECO:0000259" key="2">
    <source>
        <dbReference type="PROSITE" id="PS50112"/>
    </source>
</evidence>
<dbReference type="InterPro" id="IPR013656">
    <property type="entry name" value="PAS_4"/>
</dbReference>
<proteinExistence type="predicted"/>
<dbReference type="Pfam" id="PF08448">
    <property type="entry name" value="PAS_4"/>
    <property type="match status" value="1"/>
</dbReference>
<dbReference type="PROSITE" id="PS50112">
    <property type="entry name" value="PAS"/>
    <property type="match status" value="1"/>
</dbReference>
<dbReference type="InterPro" id="IPR000014">
    <property type="entry name" value="PAS"/>
</dbReference>
<evidence type="ECO:0000313" key="5">
    <source>
        <dbReference type="Proteomes" id="UP000037939"/>
    </source>
</evidence>
<dbReference type="EC" id="2.7.13.3" evidence="4"/>
<organism evidence="4 5">
    <name type="scientific">Amantichitinum ursilacus</name>
    <dbReference type="NCBI Taxonomy" id="857265"/>
    <lineage>
        <taxon>Bacteria</taxon>
        <taxon>Pseudomonadati</taxon>
        <taxon>Pseudomonadota</taxon>
        <taxon>Betaproteobacteria</taxon>
        <taxon>Neisseriales</taxon>
        <taxon>Chitinibacteraceae</taxon>
        <taxon>Amantichitinum</taxon>
    </lineage>
</organism>
<protein>
    <submittedName>
        <fullName evidence="4">Virulence sensor protein BvgS</fullName>
        <ecNumber evidence="4">2.7.13.3</ecNumber>
    </submittedName>
</protein>
<keyword evidence="1" id="KW-0812">Transmembrane</keyword>
<evidence type="ECO:0000256" key="1">
    <source>
        <dbReference type="SAM" id="Phobius"/>
    </source>
</evidence>
<keyword evidence="1" id="KW-0472">Membrane</keyword>
<keyword evidence="5" id="KW-1185">Reference proteome</keyword>
<reference evidence="4 5" key="1">
    <citation type="submission" date="2015-07" db="EMBL/GenBank/DDBJ databases">
        <title>Draft genome sequence of the Amantichitinum ursilacus IGB-41, a new chitin-degrading bacterium.</title>
        <authorList>
            <person name="Kirstahler P."/>
            <person name="Guenther M."/>
            <person name="Grumaz C."/>
            <person name="Rupp S."/>
            <person name="Zibek S."/>
            <person name="Sohn K."/>
        </authorList>
    </citation>
    <scope>NUCLEOTIDE SEQUENCE [LARGE SCALE GENOMIC DNA]</scope>
    <source>
        <strain evidence="4 5">IGB-41</strain>
    </source>
</reference>
<feature type="domain" description="PAS" evidence="2">
    <location>
        <begin position="186"/>
        <end position="222"/>
    </location>
</feature>
<dbReference type="PANTHER" id="PTHR44757">
    <property type="entry name" value="DIGUANYLATE CYCLASE DGCP"/>
    <property type="match status" value="1"/>
</dbReference>
<dbReference type="STRING" id="857265.WG78_19210"/>
<dbReference type="Pfam" id="PF13426">
    <property type="entry name" value="PAS_9"/>
    <property type="match status" value="1"/>
</dbReference>
<dbReference type="GO" id="GO:0004673">
    <property type="term" value="F:protein histidine kinase activity"/>
    <property type="evidence" value="ECO:0007669"/>
    <property type="project" value="UniProtKB-EC"/>
</dbReference>
<dbReference type="InterPro" id="IPR000700">
    <property type="entry name" value="PAS-assoc_C"/>
</dbReference>
<dbReference type="PANTHER" id="PTHR44757:SF2">
    <property type="entry name" value="BIOFILM ARCHITECTURE MAINTENANCE PROTEIN MBAA"/>
    <property type="match status" value="1"/>
</dbReference>
<keyword evidence="4" id="KW-0808">Transferase</keyword>
<dbReference type="InterPro" id="IPR035965">
    <property type="entry name" value="PAS-like_dom_sf"/>
</dbReference>
<feature type="domain" description="PAC" evidence="3">
    <location>
        <begin position="250"/>
        <end position="304"/>
    </location>
</feature>
<feature type="transmembrane region" description="Helical" evidence="1">
    <location>
        <begin position="25"/>
        <end position="45"/>
    </location>
</feature>
<dbReference type="EMBL" id="LAQT01000035">
    <property type="protein sequence ID" value="KPC49774.1"/>
    <property type="molecule type" value="Genomic_DNA"/>
</dbReference>
<dbReference type="SUPFAM" id="SSF55785">
    <property type="entry name" value="PYP-like sensor domain (PAS domain)"/>
    <property type="match status" value="2"/>
</dbReference>
<accession>A0A0N0XHP5</accession>
<dbReference type="InterPro" id="IPR052155">
    <property type="entry name" value="Biofilm_reg_signaling"/>
</dbReference>